<organism evidence="1 2">
    <name type="scientific">Halopseudomonas yangmingensis</name>
    <dbReference type="NCBI Taxonomy" id="1720063"/>
    <lineage>
        <taxon>Bacteria</taxon>
        <taxon>Pseudomonadati</taxon>
        <taxon>Pseudomonadota</taxon>
        <taxon>Gammaproteobacteria</taxon>
        <taxon>Pseudomonadales</taxon>
        <taxon>Pseudomonadaceae</taxon>
        <taxon>Halopseudomonas</taxon>
    </lineage>
</organism>
<evidence type="ECO:0000313" key="2">
    <source>
        <dbReference type="Proteomes" id="UP000243629"/>
    </source>
</evidence>
<protein>
    <submittedName>
        <fullName evidence="1">Uncharacterized protein</fullName>
    </submittedName>
</protein>
<reference evidence="2" key="1">
    <citation type="submission" date="2016-10" db="EMBL/GenBank/DDBJ databases">
        <authorList>
            <person name="Varghese N."/>
            <person name="Submissions S."/>
        </authorList>
    </citation>
    <scope>NUCLEOTIDE SEQUENCE [LARGE SCALE GENOMIC DNA]</scope>
    <source>
        <strain evidence="2">DSM 24213</strain>
    </source>
</reference>
<proteinExistence type="predicted"/>
<dbReference type="EMBL" id="FOUI01000017">
    <property type="protein sequence ID" value="SFM82602.1"/>
    <property type="molecule type" value="Genomic_DNA"/>
</dbReference>
<accession>A0A1I4U0S1</accession>
<dbReference type="AlphaFoldDB" id="A0A1I4U0S1"/>
<keyword evidence="2" id="KW-1185">Reference proteome</keyword>
<name>A0A1I4U0S1_9GAMM</name>
<evidence type="ECO:0000313" key="1">
    <source>
        <dbReference type="EMBL" id="SFM82602.1"/>
    </source>
</evidence>
<sequence length="90" mass="10683">MAWLCFVCRQFKLPLTSPDSYEHNLSSLPEIDNSKWRVNQFANMIQVEFRNNTASIRVELKHFAMLQDRSHEIITDMWNILLFVILLNSL</sequence>
<dbReference type="Proteomes" id="UP000243629">
    <property type="component" value="Unassembled WGS sequence"/>
</dbReference>
<gene>
    <name evidence="1" type="ORF">SAMN05216217_1171</name>
</gene>